<reference evidence="2 3" key="1">
    <citation type="submission" date="2016-10" db="EMBL/GenBank/DDBJ databases">
        <title>Marinobacter salinus sp. nov., a moderately halophilic bacterium isolated from a tidal flat environment.</title>
        <authorList>
            <person name="Park S.-J."/>
        </authorList>
    </citation>
    <scope>NUCLEOTIDE SEQUENCE [LARGE SCALE GENOMIC DNA]</scope>
    <source>
        <strain evidence="2 3">Hb8</strain>
    </source>
</reference>
<gene>
    <name evidence="2" type="ORF">BKP64_07585</name>
</gene>
<keyword evidence="3" id="KW-1185">Reference proteome</keyword>
<feature type="transmembrane region" description="Helical" evidence="1">
    <location>
        <begin position="46"/>
        <end position="65"/>
    </location>
</feature>
<dbReference type="AlphaFoldDB" id="A0A1D9GK81"/>
<evidence type="ECO:0000256" key="1">
    <source>
        <dbReference type="SAM" id="Phobius"/>
    </source>
</evidence>
<dbReference type="EMBL" id="CP017715">
    <property type="protein sequence ID" value="AOY88043.1"/>
    <property type="molecule type" value="Genomic_DNA"/>
</dbReference>
<feature type="transmembrane region" description="Helical" evidence="1">
    <location>
        <begin position="183"/>
        <end position="203"/>
    </location>
</feature>
<feature type="transmembrane region" description="Helical" evidence="1">
    <location>
        <begin position="20"/>
        <end position="39"/>
    </location>
</feature>
<protein>
    <submittedName>
        <fullName evidence="2">Uncharacterized protein</fullName>
    </submittedName>
</protein>
<dbReference type="KEGG" id="msq:BKP64_07585"/>
<keyword evidence="1" id="KW-0812">Transmembrane</keyword>
<organism evidence="2 3">
    <name type="scientific">Marinobacter salinus</name>
    <dbReference type="NCBI Taxonomy" id="1874317"/>
    <lineage>
        <taxon>Bacteria</taxon>
        <taxon>Pseudomonadati</taxon>
        <taxon>Pseudomonadota</taxon>
        <taxon>Gammaproteobacteria</taxon>
        <taxon>Pseudomonadales</taxon>
        <taxon>Marinobacteraceae</taxon>
        <taxon>Marinobacter</taxon>
    </lineage>
</organism>
<dbReference type="RefSeq" id="WP_070968092.1">
    <property type="nucleotide sequence ID" value="NZ_CP017715.1"/>
</dbReference>
<evidence type="ECO:0000313" key="3">
    <source>
        <dbReference type="Proteomes" id="UP000177445"/>
    </source>
</evidence>
<proteinExistence type="predicted"/>
<dbReference type="STRING" id="1874317.BKP64_07585"/>
<sequence length="211" mass="22695">MPTPEEILAGLSAIANDWRLLAIFWHGYFAALIFGLFAGLRLKGRLFGILLAAPMLSVSALAWIHGNPFNGFFFALTGVVLIGIAARIEIERLSIAPMRLTIPGALLILFGWVYPHFLQDTGATAYLYSAPTGLVPCPTLSVIIGFTLVLRGLGSRVWCLVLSAVGLFYGAFGAGRLGVTIDWILFIGALATIYVAFSTHLTGNRIGEIAR</sequence>
<dbReference type="OrthoDB" id="6364858at2"/>
<name>A0A1D9GK81_9GAMM</name>
<feature type="transmembrane region" description="Helical" evidence="1">
    <location>
        <begin position="130"/>
        <end position="150"/>
    </location>
</feature>
<feature type="transmembrane region" description="Helical" evidence="1">
    <location>
        <begin position="100"/>
        <end position="118"/>
    </location>
</feature>
<accession>A0A1D9GK81</accession>
<feature type="transmembrane region" description="Helical" evidence="1">
    <location>
        <begin position="157"/>
        <end position="177"/>
    </location>
</feature>
<keyword evidence="1" id="KW-0472">Membrane</keyword>
<feature type="transmembrane region" description="Helical" evidence="1">
    <location>
        <begin position="71"/>
        <end position="88"/>
    </location>
</feature>
<evidence type="ECO:0000313" key="2">
    <source>
        <dbReference type="EMBL" id="AOY88043.1"/>
    </source>
</evidence>
<dbReference type="Proteomes" id="UP000177445">
    <property type="component" value="Chromosome"/>
</dbReference>
<keyword evidence="1" id="KW-1133">Transmembrane helix</keyword>